<dbReference type="EC" id="2.7.13.3" evidence="2"/>
<dbReference type="GO" id="GO:0003700">
    <property type="term" value="F:DNA-binding transcription factor activity"/>
    <property type="evidence" value="ECO:0007669"/>
    <property type="project" value="InterPro"/>
</dbReference>
<dbReference type="GO" id="GO:0000155">
    <property type="term" value="F:phosphorelay sensor kinase activity"/>
    <property type="evidence" value="ECO:0007669"/>
    <property type="project" value="InterPro"/>
</dbReference>
<evidence type="ECO:0000256" key="2">
    <source>
        <dbReference type="ARBA" id="ARBA00012438"/>
    </source>
</evidence>
<evidence type="ECO:0000256" key="5">
    <source>
        <dbReference type="ARBA" id="ARBA00023125"/>
    </source>
</evidence>
<dbReference type="CDD" id="cd17574">
    <property type="entry name" value="REC_OmpR"/>
    <property type="match status" value="1"/>
</dbReference>
<dbReference type="Proteomes" id="UP000198670">
    <property type="component" value="Unassembled WGS sequence"/>
</dbReference>
<dbReference type="Pfam" id="PF00072">
    <property type="entry name" value="Response_reg"/>
    <property type="match status" value="1"/>
</dbReference>
<dbReference type="Gene3D" id="1.10.10.60">
    <property type="entry name" value="Homeodomain-like"/>
    <property type="match status" value="1"/>
</dbReference>
<dbReference type="GO" id="GO:0043565">
    <property type="term" value="F:sequence-specific DNA binding"/>
    <property type="evidence" value="ECO:0007669"/>
    <property type="project" value="InterPro"/>
</dbReference>
<dbReference type="PROSITE" id="PS00041">
    <property type="entry name" value="HTH_ARAC_FAMILY_1"/>
    <property type="match status" value="1"/>
</dbReference>
<dbReference type="SUPFAM" id="SSF47384">
    <property type="entry name" value="Homodimeric domain of signal transducing histidine kinase"/>
    <property type="match status" value="1"/>
</dbReference>
<dbReference type="InterPro" id="IPR005467">
    <property type="entry name" value="His_kinase_dom"/>
</dbReference>
<dbReference type="EMBL" id="FOQO01000008">
    <property type="protein sequence ID" value="SFJ28268.1"/>
    <property type="molecule type" value="Genomic_DNA"/>
</dbReference>
<dbReference type="PANTHER" id="PTHR43547">
    <property type="entry name" value="TWO-COMPONENT HISTIDINE KINASE"/>
    <property type="match status" value="1"/>
</dbReference>
<dbReference type="PROSITE" id="PS50110">
    <property type="entry name" value="RESPONSE_REGULATORY"/>
    <property type="match status" value="1"/>
</dbReference>
<dbReference type="PROSITE" id="PS50109">
    <property type="entry name" value="HIS_KIN"/>
    <property type="match status" value="1"/>
</dbReference>
<dbReference type="SUPFAM" id="SSF63829">
    <property type="entry name" value="Calcium-dependent phosphotriesterase"/>
    <property type="match status" value="3"/>
</dbReference>
<protein>
    <recommendedName>
        <fullName evidence="2">histidine kinase</fullName>
        <ecNumber evidence="2">2.7.13.3</ecNumber>
    </recommendedName>
</protein>
<feature type="domain" description="Histidine kinase" evidence="10">
    <location>
        <begin position="869"/>
        <end position="1099"/>
    </location>
</feature>
<dbReference type="InterPro" id="IPR004358">
    <property type="entry name" value="Sig_transdc_His_kin-like_C"/>
</dbReference>
<dbReference type="InterPro" id="IPR013783">
    <property type="entry name" value="Ig-like_fold"/>
</dbReference>
<dbReference type="Gene3D" id="2.60.40.10">
    <property type="entry name" value="Immunoglobulins"/>
    <property type="match status" value="1"/>
</dbReference>
<keyword evidence="6" id="KW-0804">Transcription</keyword>
<dbReference type="FunFam" id="2.60.40.10:FF:000791">
    <property type="entry name" value="Two-component system sensor histidine kinase/response regulator"/>
    <property type="match status" value="1"/>
</dbReference>
<dbReference type="SMART" id="SM00342">
    <property type="entry name" value="HTH_ARAC"/>
    <property type="match status" value="1"/>
</dbReference>
<feature type="signal peptide" evidence="8">
    <location>
        <begin position="1"/>
        <end position="21"/>
    </location>
</feature>
<evidence type="ECO:0000256" key="1">
    <source>
        <dbReference type="ARBA" id="ARBA00000085"/>
    </source>
</evidence>
<dbReference type="SUPFAM" id="SSF52172">
    <property type="entry name" value="CheY-like"/>
    <property type="match status" value="1"/>
</dbReference>
<reference evidence="12 13" key="1">
    <citation type="submission" date="2016-10" db="EMBL/GenBank/DDBJ databases">
        <authorList>
            <person name="de Groot N.N."/>
        </authorList>
    </citation>
    <scope>NUCLEOTIDE SEQUENCE [LARGE SCALE GENOMIC DNA]</scope>
    <source>
        <strain evidence="12 13">RK1</strain>
    </source>
</reference>
<evidence type="ECO:0000256" key="4">
    <source>
        <dbReference type="ARBA" id="ARBA00023015"/>
    </source>
</evidence>
<dbReference type="SMART" id="SM00448">
    <property type="entry name" value="REC"/>
    <property type="match status" value="1"/>
</dbReference>
<keyword evidence="8" id="KW-0732">Signal</keyword>
<evidence type="ECO:0000313" key="13">
    <source>
        <dbReference type="Proteomes" id="UP000198670"/>
    </source>
</evidence>
<dbReference type="STRING" id="1477437.SAMN05444682_108250"/>
<dbReference type="InterPro" id="IPR018060">
    <property type="entry name" value="HTH_AraC"/>
</dbReference>
<sequence>MMCCIARIFISVILLSLGDAAISQVSDKSVRFTRIGLREGLSQSSIFSLCQDYLGFMWVGTRDGLNRYDARKFVTYRNTPSDTTSLADNYIMSLLEDRKNRLWVGTSSGICLYDRYSDSFKRFPLVNNQSGNTFSEPIVSAIVEDRSGRVWFATSQGLYCLEEGKNSMQLILVFDAAMYSAQGVPLGCNNVQSLYDDERGNIWLSTVNGVLVFEPYQAGRSLQLIKHFRKRPGELNSEDVRVVQGLDSGIFWFGTKNGGINVYNSRTGVFHYLMHQPQAPDYSLASNDVRSILKDRFGGYWIGTINGLNYYAEDTGFLTYSNNDYDPFSLSNNSIRPLFQDTRGSLWVGTYYGGVCVYDRHIPVFQNYAHSPYTSSLSYNVVSGILEDADQQLWIGTEGGGLNYMDRTGQVFRHFKHDPKNPGSLSHNHVKSLHLDHHGTLWVGTYSGGLNVLKKGSNTFQHIKHDPSISHSLSNNNVYAIREDAGGNMWFGTYGGGLNLKLPGPDMQFESYRAGKTGRYHLSSDLVRIVFIDSRNNLWVGTEDGLNLKRAGSDRFEVFRFSLNDPQSIGGNIIISIFEDSQQRIWFGTYKNGLNQYHYETDSFSQITEQDGLPGNNIFGILEDAGKLWLSTNNGICSVDPETGVIKSYNTKDGIGGNEFSIGAYCKTDDGQLIFGGTHGLTCFDPKDFSSSSYIPPVVFTDFRLFNEPVVPSDDGVLKKPISMTDTLVLSYAQNIFTVEFSAINYVLPEKNRYAYRLDGLENQWNYVANPSATYTNLHAGTYTLLAKGASNDGIWNETPAALTIRILPPPWKTWWAYLSYTALIVVGIYMIIRFTKIRSRLEHELQLEHLENERQREINEIKLNFFTSISHEFRTPLTLILAPVQHLLAHAKLEENARTMMTTVKNNSLRLLNLVNQLLDFRKQESGNFQLAIASHNLVAFIDRIALEFRHYAEEQQIRFEYSKPVAPVEAWFDADQLEKVVYNLLSNAFKFAPVGGNVQLMVEKVKPSPVYPLGSAIIRVWDNGNGIPGDKLESIFEFYYQLHTVNEKNRGQLGSGIGLALAKNLTEMHGGEITVESYHGTDKPTYTCFTVTLPLGNLHVDAKDLACPSEAADSARILRPPEPDSDSLRASNIITAEPRNTDRSVVLIVEDNADIRQIIAQTLNDDYSVLEAADGLEGWQLVTSRLPDLVITDIMMPEADGITLLKNIKQNMATDHIPVLLLTARSSMENVITGLQSGSDDYLTKPFHPDVLTLKIRNILAARERFRKKFIRDYVLAPQQAVEGPSADQQFLHKVIRMIEDNLGETQFNVSMLSSELGMSRPVLYRKLKQLTDLSVIELINVMRLRKAAQLLAQGDMPISQVAYHVGFNDPKYFGKSFKNHFGKSPSEYAALDATTQKGLLAQELQV</sequence>
<evidence type="ECO:0000256" key="7">
    <source>
        <dbReference type="PROSITE-ProRule" id="PRU00169"/>
    </source>
</evidence>
<dbReference type="RefSeq" id="WP_090628813.1">
    <property type="nucleotide sequence ID" value="NZ_FOQO01000008.1"/>
</dbReference>
<dbReference type="Pfam" id="PF00512">
    <property type="entry name" value="HisKA"/>
    <property type="match status" value="1"/>
</dbReference>
<evidence type="ECO:0000259" key="11">
    <source>
        <dbReference type="PROSITE" id="PS50110"/>
    </source>
</evidence>
<dbReference type="PRINTS" id="PR00344">
    <property type="entry name" value="BCTRLSENSOR"/>
</dbReference>
<dbReference type="InterPro" id="IPR018062">
    <property type="entry name" value="HTH_AraC-typ_CS"/>
</dbReference>
<gene>
    <name evidence="12" type="ORF">SAMN05444682_108250</name>
</gene>
<dbReference type="FunFam" id="1.10.287.130:FF:000045">
    <property type="entry name" value="Two-component system sensor histidine kinase/response regulator"/>
    <property type="match status" value="1"/>
</dbReference>
<dbReference type="PROSITE" id="PS01124">
    <property type="entry name" value="HTH_ARAC_FAMILY_2"/>
    <property type="match status" value="1"/>
</dbReference>
<keyword evidence="13" id="KW-1185">Reference proteome</keyword>
<feature type="modified residue" description="4-aspartylphosphate" evidence="7">
    <location>
        <position position="1195"/>
    </location>
</feature>
<dbReference type="Pfam" id="PF02518">
    <property type="entry name" value="HATPase_c"/>
    <property type="match status" value="1"/>
</dbReference>
<dbReference type="Pfam" id="PF07494">
    <property type="entry name" value="Reg_prop"/>
    <property type="match status" value="9"/>
</dbReference>
<dbReference type="InterPro" id="IPR003594">
    <property type="entry name" value="HATPase_dom"/>
</dbReference>
<dbReference type="Gene3D" id="3.30.565.10">
    <property type="entry name" value="Histidine kinase-like ATPase, C-terminal domain"/>
    <property type="match status" value="1"/>
</dbReference>
<dbReference type="InterPro" id="IPR003661">
    <property type="entry name" value="HisK_dim/P_dom"/>
</dbReference>
<keyword evidence="4" id="KW-0805">Transcription regulation</keyword>
<dbReference type="InterPro" id="IPR009057">
    <property type="entry name" value="Homeodomain-like_sf"/>
</dbReference>
<dbReference type="InterPro" id="IPR011006">
    <property type="entry name" value="CheY-like_superfamily"/>
</dbReference>
<dbReference type="Pfam" id="PF07495">
    <property type="entry name" value="Y_Y_Y"/>
    <property type="match status" value="1"/>
</dbReference>
<organism evidence="12 13">
    <name type="scientific">Parapedobacter indicus</name>
    <dbReference type="NCBI Taxonomy" id="1477437"/>
    <lineage>
        <taxon>Bacteria</taxon>
        <taxon>Pseudomonadati</taxon>
        <taxon>Bacteroidota</taxon>
        <taxon>Sphingobacteriia</taxon>
        <taxon>Sphingobacteriales</taxon>
        <taxon>Sphingobacteriaceae</taxon>
        <taxon>Parapedobacter</taxon>
    </lineage>
</organism>
<keyword evidence="5" id="KW-0238">DNA-binding</keyword>
<evidence type="ECO:0000256" key="6">
    <source>
        <dbReference type="ARBA" id="ARBA00023163"/>
    </source>
</evidence>
<proteinExistence type="predicted"/>
<feature type="chain" id="PRO_5011566813" description="histidine kinase" evidence="8">
    <location>
        <begin position="22"/>
        <end position="1409"/>
    </location>
</feature>
<evidence type="ECO:0000256" key="8">
    <source>
        <dbReference type="SAM" id="SignalP"/>
    </source>
</evidence>
<accession>A0A1I3Q345</accession>
<dbReference type="InterPro" id="IPR036890">
    <property type="entry name" value="HATPase_C_sf"/>
</dbReference>
<feature type="domain" description="HTH araC/xylS-type" evidence="9">
    <location>
        <begin position="1295"/>
        <end position="1394"/>
    </location>
</feature>
<dbReference type="Pfam" id="PF12833">
    <property type="entry name" value="HTH_18"/>
    <property type="match status" value="1"/>
</dbReference>
<dbReference type="InterPro" id="IPR015943">
    <property type="entry name" value="WD40/YVTN_repeat-like_dom_sf"/>
</dbReference>
<dbReference type="SUPFAM" id="SSF55874">
    <property type="entry name" value="ATPase domain of HSP90 chaperone/DNA topoisomerase II/histidine kinase"/>
    <property type="match status" value="1"/>
</dbReference>
<dbReference type="CDD" id="cd00082">
    <property type="entry name" value="HisKA"/>
    <property type="match status" value="1"/>
</dbReference>
<keyword evidence="3 7" id="KW-0597">Phosphoprotein</keyword>
<dbReference type="OrthoDB" id="9809670at2"/>
<feature type="domain" description="Response regulatory" evidence="11">
    <location>
        <begin position="1147"/>
        <end position="1262"/>
    </location>
</feature>
<keyword evidence="12" id="KW-0418">Kinase</keyword>
<dbReference type="InterPro" id="IPR036097">
    <property type="entry name" value="HisK_dim/P_sf"/>
</dbReference>
<dbReference type="SUPFAM" id="SSF46689">
    <property type="entry name" value="Homeodomain-like"/>
    <property type="match status" value="1"/>
</dbReference>
<evidence type="ECO:0000259" key="10">
    <source>
        <dbReference type="PROSITE" id="PS50109"/>
    </source>
</evidence>
<dbReference type="CDD" id="cd00075">
    <property type="entry name" value="HATPase"/>
    <property type="match status" value="1"/>
</dbReference>
<comment type="catalytic activity">
    <reaction evidence="1">
        <text>ATP + protein L-histidine = ADP + protein N-phospho-L-histidine.</text>
        <dbReference type="EC" id="2.7.13.3"/>
    </reaction>
</comment>
<evidence type="ECO:0000256" key="3">
    <source>
        <dbReference type="ARBA" id="ARBA00022553"/>
    </source>
</evidence>
<dbReference type="Gene3D" id="3.40.50.2300">
    <property type="match status" value="1"/>
</dbReference>
<dbReference type="SMART" id="SM00388">
    <property type="entry name" value="HisKA"/>
    <property type="match status" value="1"/>
</dbReference>
<dbReference type="InterPro" id="IPR011123">
    <property type="entry name" value="Y_Y_Y"/>
</dbReference>
<name>A0A1I3Q345_9SPHI</name>
<dbReference type="Gene3D" id="1.10.287.130">
    <property type="match status" value="1"/>
</dbReference>
<dbReference type="PANTHER" id="PTHR43547:SF2">
    <property type="entry name" value="HYBRID SIGNAL TRANSDUCTION HISTIDINE KINASE C"/>
    <property type="match status" value="1"/>
</dbReference>
<evidence type="ECO:0000313" key="12">
    <source>
        <dbReference type="EMBL" id="SFJ28268.1"/>
    </source>
</evidence>
<dbReference type="SMART" id="SM00387">
    <property type="entry name" value="HATPase_c"/>
    <property type="match status" value="1"/>
</dbReference>
<dbReference type="InterPro" id="IPR001789">
    <property type="entry name" value="Sig_transdc_resp-reg_receiver"/>
</dbReference>
<dbReference type="InterPro" id="IPR011110">
    <property type="entry name" value="Reg_prop"/>
</dbReference>
<evidence type="ECO:0000259" key="9">
    <source>
        <dbReference type="PROSITE" id="PS01124"/>
    </source>
</evidence>
<keyword evidence="12" id="KW-0808">Transferase</keyword>
<dbReference type="Gene3D" id="2.130.10.10">
    <property type="entry name" value="YVTN repeat-like/Quinoprotein amine dehydrogenase"/>
    <property type="match status" value="4"/>
</dbReference>